<dbReference type="AlphaFoldDB" id="A0A158QWH2"/>
<dbReference type="GO" id="GO:0016020">
    <property type="term" value="C:membrane"/>
    <property type="evidence" value="ECO:0007669"/>
    <property type="project" value="UniProtKB-SubCell"/>
</dbReference>
<organism evidence="14">
    <name type="scientific">Nippostrongylus brasiliensis</name>
    <name type="common">Rat hookworm</name>
    <dbReference type="NCBI Taxonomy" id="27835"/>
    <lineage>
        <taxon>Eukaryota</taxon>
        <taxon>Metazoa</taxon>
        <taxon>Ecdysozoa</taxon>
        <taxon>Nematoda</taxon>
        <taxon>Chromadorea</taxon>
        <taxon>Rhabditida</taxon>
        <taxon>Rhabditina</taxon>
        <taxon>Rhabditomorpha</taxon>
        <taxon>Strongyloidea</taxon>
        <taxon>Heligmosomidae</taxon>
        <taxon>Nippostrongylus</taxon>
    </lineage>
</organism>
<keyword evidence="6" id="KW-1133">Transmembrane helix</keyword>
<evidence type="ECO:0000256" key="10">
    <source>
        <dbReference type="PIRSR" id="PIRSR600542-1"/>
    </source>
</evidence>
<evidence type="ECO:0000256" key="2">
    <source>
        <dbReference type="ARBA" id="ARBA00005232"/>
    </source>
</evidence>
<evidence type="ECO:0000256" key="5">
    <source>
        <dbReference type="ARBA" id="ARBA00022832"/>
    </source>
</evidence>
<evidence type="ECO:0000256" key="3">
    <source>
        <dbReference type="ARBA" id="ARBA00022679"/>
    </source>
</evidence>
<dbReference type="FunFam" id="3.30.559.10:FF:000002">
    <property type="entry name" value="carnitine O-palmitoyltransferase 1, liver isoform"/>
    <property type="match status" value="1"/>
</dbReference>
<dbReference type="InterPro" id="IPR039551">
    <property type="entry name" value="Cho/carn_acyl_trans"/>
</dbReference>
<dbReference type="Gene3D" id="3.30.559.70">
    <property type="entry name" value="Choline/Carnitine o-acyltransferase, domain 2"/>
    <property type="match status" value="1"/>
</dbReference>
<keyword evidence="7" id="KW-0443">Lipid metabolism</keyword>
<keyword evidence="5" id="KW-0276">Fatty acid metabolism</keyword>
<name>A0A158QWH2_NIPBR</name>
<proteinExistence type="inferred from homology"/>
<gene>
    <name evidence="12" type="ORF">NBR_LOCUS195</name>
</gene>
<reference evidence="14" key="1">
    <citation type="submission" date="2016-04" db="UniProtKB">
        <authorList>
            <consortium name="WormBaseParasite"/>
        </authorList>
    </citation>
    <scope>IDENTIFICATION</scope>
</reference>
<dbReference type="GO" id="GO:0004095">
    <property type="term" value="F:carnitine O-palmitoyltransferase activity"/>
    <property type="evidence" value="ECO:0007669"/>
    <property type="project" value="TreeGrafter"/>
</dbReference>
<dbReference type="InterPro" id="IPR023213">
    <property type="entry name" value="CAT-like_dom_sf"/>
</dbReference>
<keyword evidence="8" id="KW-0472">Membrane</keyword>
<dbReference type="STRING" id="27835.A0A158QWH2"/>
<keyword evidence="9" id="KW-0012">Acyltransferase</keyword>
<keyword evidence="13" id="KW-1185">Reference proteome</keyword>
<evidence type="ECO:0000313" key="12">
    <source>
        <dbReference type="EMBL" id="VDL62528.1"/>
    </source>
</evidence>
<reference evidence="12 13" key="2">
    <citation type="submission" date="2018-11" db="EMBL/GenBank/DDBJ databases">
        <authorList>
            <consortium name="Pathogen Informatics"/>
        </authorList>
    </citation>
    <scope>NUCLEOTIDE SEQUENCE [LARGE SCALE GENOMIC DNA]</scope>
</reference>
<protein>
    <submittedName>
        <fullName evidence="14">LD31742p (inferred by orthology to a D. melanogaster protein)</fullName>
    </submittedName>
</protein>
<comment type="similarity">
    <text evidence="2">Belongs to the carnitine/choline acetyltransferase family.</text>
</comment>
<dbReference type="WBParaSite" id="NBR_0000019401-mRNA-1">
    <property type="protein sequence ID" value="NBR_0000019401-mRNA-1"/>
    <property type="gene ID" value="NBR_0000019401"/>
</dbReference>
<sequence length="456" mass="52449">MQRFVTDVMIRLPDARHVAVYSKKCWYKVNIYHGKRMLRPAELQRSLQQILDRNDEPQQGEELLSSLTAGPRDLWARIRRDKFAAGVNKDSLSMIENALEIIFLDDGETGYDENDPSLYEREYKLAITGDGHKLWCDKPSVYTFLKNGRFISNAEHSVVDAMIYVHVREYAKYHEAFDAPYGPDGNCVGEVQVAPKPERLRWQLDEETLDAINEAYTVSKGVADDFENAQVVFHDYGKDFMKKIGVSPDAFLQMAIQMAYFKDQGKFELTYEPAVMRLYRDGRTETVRSCSTESCQFVNSMLDDTKDDQTRLSLLRKACDRHQAYYRNAMAGQGVDRHLFSMYIVSKYYSISSPFLDNVFSMNYALSTSQTPQHQMSEYMRALNKERSLFWPAGAFSCPEGSNYGVCYTIGATGDVMSFHVTSWKSLKHTDAHRFRDTLCECLRAMRRMVEGAKLS</sequence>
<evidence type="ECO:0000256" key="9">
    <source>
        <dbReference type="ARBA" id="ARBA00023315"/>
    </source>
</evidence>
<comment type="subcellular location">
    <subcellularLocation>
        <location evidence="1">Membrane</location>
        <topology evidence="1">Multi-pass membrane protein</topology>
    </subcellularLocation>
</comment>
<dbReference type="EMBL" id="UYSL01000056">
    <property type="protein sequence ID" value="VDL62528.1"/>
    <property type="molecule type" value="Genomic_DNA"/>
</dbReference>
<dbReference type="SUPFAM" id="SSF52777">
    <property type="entry name" value="CoA-dependent acyltransferases"/>
    <property type="match status" value="2"/>
</dbReference>
<evidence type="ECO:0000259" key="11">
    <source>
        <dbReference type="Pfam" id="PF00755"/>
    </source>
</evidence>
<evidence type="ECO:0000256" key="6">
    <source>
        <dbReference type="ARBA" id="ARBA00022989"/>
    </source>
</evidence>
<dbReference type="PANTHER" id="PTHR22589:SF104">
    <property type="entry name" value="CHOLINE_CARNITINE ACYLTRANSFERASE DOMAIN-CONTAINING PROTEIN"/>
    <property type="match status" value="1"/>
</dbReference>
<dbReference type="Proteomes" id="UP000271162">
    <property type="component" value="Unassembled WGS sequence"/>
</dbReference>
<evidence type="ECO:0000313" key="14">
    <source>
        <dbReference type="WBParaSite" id="NBR_0000019401-mRNA-1"/>
    </source>
</evidence>
<evidence type="ECO:0000256" key="8">
    <source>
        <dbReference type="ARBA" id="ARBA00023136"/>
    </source>
</evidence>
<dbReference type="PANTHER" id="PTHR22589">
    <property type="entry name" value="CARNITINE O-ACYLTRANSFERASE"/>
    <property type="match status" value="1"/>
</dbReference>
<dbReference type="Gene3D" id="3.30.559.10">
    <property type="entry name" value="Chloramphenicol acetyltransferase-like domain"/>
    <property type="match status" value="1"/>
</dbReference>
<evidence type="ECO:0000256" key="4">
    <source>
        <dbReference type="ARBA" id="ARBA00022692"/>
    </source>
</evidence>
<dbReference type="GO" id="GO:0009437">
    <property type="term" value="P:carnitine metabolic process"/>
    <property type="evidence" value="ECO:0007669"/>
    <property type="project" value="TreeGrafter"/>
</dbReference>
<evidence type="ECO:0000256" key="1">
    <source>
        <dbReference type="ARBA" id="ARBA00004141"/>
    </source>
</evidence>
<evidence type="ECO:0000256" key="7">
    <source>
        <dbReference type="ARBA" id="ARBA00023098"/>
    </source>
</evidence>
<dbReference type="Pfam" id="PF00755">
    <property type="entry name" value="Carn_acyltransf"/>
    <property type="match status" value="1"/>
</dbReference>
<dbReference type="GO" id="GO:0006631">
    <property type="term" value="P:fatty acid metabolic process"/>
    <property type="evidence" value="ECO:0007669"/>
    <property type="project" value="UniProtKB-KW"/>
</dbReference>
<feature type="domain" description="Choline/carnitine acyltransferase" evidence="11">
    <location>
        <begin position="10"/>
        <end position="440"/>
    </location>
</feature>
<dbReference type="InterPro" id="IPR000542">
    <property type="entry name" value="Carn_acyl_trans"/>
</dbReference>
<keyword evidence="3" id="KW-0808">Transferase</keyword>
<evidence type="ECO:0000313" key="13">
    <source>
        <dbReference type="Proteomes" id="UP000271162"/>
    </source>
</evidence>
<keyword evidence="4" id="KW-0812">Transmembrane</keyword>
<feature type="active site" description="Proton acceptor" evidence="10">
    <location>
        <position position="156"/>
    </location>
</feature>
<dbReference type="InterPro" id="IPR042231">
    <property type="entry name" value="Cho/carn_acyl_trans_2"/>
</dbReference>
<dbReference type="GO" id="GO:0005739">
    <property type="term" value="C:mitochondrion"/>
    <property type="evidence" value="ECO:0007669"/>
    <property type="project" value="TreeGrafter"/>
</dbReference>
<accession>A0A158QWH2</accession>
<dbReference type="OMA" id="ISQPWEL"/>